<dbReference type="InterPro" id="IPR051070">
    <property type="entry name" value="NF-kappa-B_inhibitor"/>
</dbReference>
<evidence type="ECO:0000256" key="4">
    <source>
        <dbReference type="SAM" id="MobiDB-lite"/>
    </source>
</evidence>
<dbReference type="Pfam" id="PF00023">
    <property type="entry name" value="Ank"/>
    <property type="match status" value="1"/>
</dbReference>
<name>A0A8S4A914_9EUPU</name>
<sequence length="587" mass="64855">MLTKHGVSLDIKSAFQSAVKNNDSTRLRYLVENFRVEISRAFSAISLNNFMISASHSGYIDIIGILLDAGVNVNCVSTAKKTPLMVAENVEVINFLVHKGADVCMNSTKHDWMYSPLSYVLSKNNYHYDYTETVKIVEALLKHGAPVNEDSPSGSPLMNAILSEANLNIVKLLLDHGADLSVRDSKGNTVLLIAAENESTENINYLLQHREVREIINVRNHQGLTALMISTRKFNHPAVKALIDHGADVNIKDVAGNTALLLAVYWHRQSLETLTTLIDADSDVNCQNGSGHSPLMLTALASWTDALILLVDSGAEVNAVSGKNETALSLTLKKFNPRPSCVKYLLDHGADASFVKPEFIIRLILRRKLVFIPRRMRCGLGPTEISSLTYLLSAPVTTVSPLFMALMTGNVKLAAYFVENLFVTKSDMFKLIHNKDVRQHLQKHKLHKCLGFLDKQAAQPLSLFSLAFIAVQSAISAAPGREERVSSLPLPQIIKDILMFKVESRPLDMSASHAEMTAYGNIVEEIETTGGLFSDNDDYDYDCYAYTSYYKSASSYSDDSEDDSGDGSDVESSDDSEVYSDDDYLDF</sequence>
<dbReference type="AlphaFoldDB" id="A0A8S4A914"/>
<dbReference type="InterPro" id="IPR002110">
    <property type="entry name" value="Ankyrin_rpt"/>
</dbReference>
<evidence type="ECO:0000256" key="3">
    <source>
        <dbReference type="PROSITE-ProRule" id="PRU00023"/>
    </source>
</evidence>
<evidence type="ECO:0000313" key="5">
    <source>
        <dbReference type="EMBL" id="CAG5136562.1"/>
    </source>
</evidence>
<feature type="repeat" description="ANK" evidence="3">
    <location>
        <begin position="290"/>
        <end position="322"/>
    </location>
</feature>
<dbReference type="Gene3D" id="1.25.40.20">
    <property type="entry name" value="Ankyrin repeat-containing domain"/>
    <property type="match status" value="2"/>
</dbReference>
<dbReference type="SMART" id="SM00248">
    <property type="entry name" value="ANK"/>
    <property type="match status" value="11"/>
</dbReference>
<dbReference type="PROSITE" id="PS50088">
    <property type="entry name" value="ANK_REPEAT"/>
    <property type="match status" value="3"/>
</dbReference>
<feature type="repeat" description="ANK" evidence="3">
    <location>
        <begin position="153"/>
        <end position="185"/>
    </location>
</feature>
<gene>
    <name evidence="5" type="ORF">CUNI_LOCUS22120</name>
</gene>
<accession>A0A8S4A914</accession>
<dbReference type="EMBL" id="CAJHNH020008543">
    <property type="protein sequence ID" value="CAG5136562.1"/>
    <property type="molecule type" value="Genomic_DNA"/>
</dbReference>
<dbReference type="InterPro" id="IPR036770">
    <property type="entry name" value="Ankyrin_rpt-contain_sf"/>
</dbReference>
<keyword evidence="2 3" id="KW-0040">ANK repeat</keyword>
<comment type="caution">
    <text evidence="5">The sequence shown here is derived from an EMBL/GenBank/DDBJ whole genome shotgun (WGS) entry which is preliminary data.</text>
</comment>
<dbReference type="PANTHER" id="PTHR46680">
    <property type="entry name" value="NF-KAPPA-B INHIBITOR ALPHA"/>
    <property type="match status" value="1"/>
</dbReference>
<evidence type="ECO:0000313" key="6">
    <source>
        <dbReference type="Proteomes" id="UP000678393"/>
    </source>
</evidence>
<feature type="region of interest" description="Disordered" evidence="4">
    <location>
        <begin position="553"/>
        <end position="587"/>
    </location>
</feature>
<dbReference type="GO" id="GO:0071356">
    <property type="term" value="P:cellular response to tumor necrosis factor"/>
    <property type="evidence" value="ECO:0007669"/>
    <property type="project" value="TreeGrafter"/>
</dbReference>
<dbReference type="SUPFAM" id="SSF48403">
    <property type="entry name" value="Ankyrin repeat"/>
    <property type="match status" value="1"/>
</dbReference>
<feature type="repeat" description="ANK" evidence="3">
    <location>
        <begin position="222"/>
        <end position="254"/>
    </location>
</feature>
<dbReference type="Pfam" id="PF12796">
    <property type="entry name" value="Ank_2"/>
    <property type="match status" value="2"/>
</dbReference>
<dbReference type="GO" id="GO:0051059">
    <property type="term" value="F:NF-kappaB binding"/>
    <property type="evidence" value="ECO:0007669"/>
    <property type="project" value="TreeGrafter"/>
</dbReference>
<dbReference type="OrthoDB" id="6094629at2759"/>
<evidence type="ECO:0000256" key="2">
    <source>
        <dbReference type="ARBA" id="ARBA00023043"/>
    </source>
</evidence>
<protein>
    <recommendedName>
        <fullName evidence="7">Ankyrin repeat protein</fullName>
    </recommendedName>
</protein>
<evidence type="ECO:0008006" key="7">
    <source>
        <dbReference type="Google" id="ProtNLM"/>
    </source>
</evidence>
<feature type="compositionally biased region" description="Acidic residues" evidence="4">
    <location>
        <begin position="558"/>
        <end position="587"/>
    </location>
</feature>
<dbReference type="Proteomes" id="UP000678393">
    <property type="component" value="Unassembled WGS sequence"/>
</dbReference>
<proteinExistence type="predicted"/>
<dbReference type="GO" id="GO:0005829">
    <property type="term" value="C:cytosol"/>
    <property type="evidence" value="ECO:0007669"/>
    <property type="project" value="TreeGrafter"/>
</dbReference>
<keyword evidence="6" id="KW-1185">Reference proteome</keyword>
<dbReference type="PANTHER" id="PTHR46680:SF3">
    <property type="entry name" value="NF-KAPPA-B INHIBITOR CACTUS"/>
    <property type="match status" value="1"/>
</dbReference>
<keyword evidence="1" id="KW-0677">Repeat</keyword>
<evidence type="ECO:0000256" key="1">
    <source>
        <dbReference type="ARBA" id="ARBA00022737"/>
    </source>
</evidence>
<organism evidence="5 6">
    <name type="scientific">Candidula unifasciata</name>
    <dbReference type="NCBI Taxonomy" id="100452"/>
    <lineage>
        <taxon>Eukaryota</taxon>
        <taxon>Metazoa</taxon>
        <taxon>Spiralia</taxon>
        <taxon>Lophotrochozoa</taxon>
        <taxon>Mollusca</taxon>
        <taxon>Gastropoda</taxon>
        <taxon>Heterobranchia</taxon>
        <taxon>Euthyneura</taxon>
        <taxon>Panpulmonata</taxon>
        <taxon>Eupulmonata</taxon>
        <taxon>Stylommatophora</taxon>
        <taxon>Helicina</taxon>
        <taxon>Helicoidea</taxon>
        <taxon>Geomitridae</taxon>
        <taxon>Candidula</taxon>
    </lineage>
</organism>
<dbReference type="PROSITE" id="PS50297">
    <property type="entry name" value="ANK_REP_REGION"/>
    <property type="match status" value="1"/>
</dbReference>
<reference evidence="5" key="1">
    <citation type="submission" date="2021-04" db="EMBL/GenBank/DDBJ databases">
        <authorList>
            <consortium name="Molecular Ecology Group"/>
        </authorList>
    </citation>
    <scope>NUCLEOTIDE SEQUENCE</scope>
</reference>